<dbReference type="SUPFAM" id="SSF55271">
    <property type="entry name" value="DNA repair protein MutS, domain I"/>
    <property type="match status" value="1"/>
</dbReference>
<dbReference type="Pfam" id="PF01624">
    <property type="entry name" value="MutS_I"/>
    <property type="match status" value="1"/>
</dbReference>
<dbReference type="GO" id="GO:0005524">
    <property type="term" value="F:ATP binding"/>
    <property type="evidence" value="ECO:0007669"/>
    <property type="project" value="InterPro"/>
</dbReference>
<proteinExistence type="predicted"/>
<protein>
    <recommendedName>
        <fullName evidence="1">DNA mismatch repair protein MutS-like N-terminal domain-containing protein</fullName>
    </recommendedName>
</protein>
<evidence type="ECO:0000259" key="1">
    <source>
        <dbReference type="Pfam" id="PF01624"/>
    </source>
</evidence>
<dbReference type="GO" id="GO:0030983">
    <property type="term" value="F:mismatched DNA binding"/>
    <property type="evidence" value="ECO:0007669"/>
    <property type="project" value="InterPro"/>
</dbReference>
<accession>A0A1F6GRY0</accession>
<dbReference type="EMBL" id="MFNF01000042">
    <property type="protein sequence ID" value="OGH00840.1"/>
    <property type="molecule type" value="Genomic_DNA"/>
</dbReference>
<evidence type="ECO:0000313" key="2">
    <source>
        <dbReference type="EMBL" id="OGH00840.1"/>
    </source>
</evidence>
<dbReference type="Proteomes" id="UP000177583">
    <property type="component" value="Unassembled WGS sequence"/>
</dbReference>
<feature type="domain" description="DNA mismatch repair protein MutS-like N-terminal" evidence="1">
    <location>
        <begin position="7"/>
        <end position="94"/>
    </location>
</feature>
<sequence>MIFSEKLAEQYQALKKEEPGLVLLMQVGAFLQVMNEDARCLAEVTGLKLKMAGNPDEPFVVGGFPVSGLDLYVGKLVRAGHSVAIARQDEEKRRQVSERIRLKGA</sequence>
<dbReference type="InterPro" id="IPR007695">
    <property type="entry name" value="DNA_mismatch_repair_MutS-lik_N"/>
</dbReference>
<dbReference type="GO" id="GO:0006298">
    <property type="term" value="P:mismatch repair"/>
    <property type="evidence" value="ECO:0007669"/>
    <property type="project" value="InterPro"/>
</dbReference>
<gene>
    <name evidence="2" type="ORF">A2557_03965</name>
</gene>
<dbReference type="InterPro" id="IPR016151">
    <property type="entry name" value="DNA_mismatch_repair_MutS_N"/>
</dbReference>
<dbReference type="AlphaFoldDB" id="A0A1F6GRY0"/>
<dbReference type="Gene3D" id="3.40.1170.10">
    <property type="entry name" value="DNA repair protein MutS, domain I"/>
    <property type="match status" value="1"/>
</dbReference>
<reference evidence="2 3" key="1">
    <citation type="journal article" date="2016" name="Nat. Commun.">
        <title>Thousands of microbial genomes shed light on interconnected biogeochemical processes in an aquifer system.</title>
        <authorList>
            <person name="Anantharaman K."/>
            <person name="Brown C.T."/>
            <person name="Hug L.A."/>
            <person name="Sharon I."/>
            <person name="Castelle C.J."/>
            <person name="Probst A.J."/>
            <person name="Thomas B.C."/>
            <person name="Singh A."/>
            <person name="Wilkins M.J."/>
            <person name="Karaoz U."/>
            <person name="Brodie E.L."/>
            <person name="Williams K.H."/>
            <person name="Hubbard S.S."/>
            <person name="Banfield J.F."/>
        </authorList>
    </citation>
    <scope>NUCLEOTIDE SEQUENCE [LARGE SCALE GENOMIC DNA]</scope>
</reference>
<organism evidence="2 3">
    <name type="scientific">Candidatus Lambdaproteobacteria bacterium RIFOXYD2_FULL_56_26</name>
    <dbReference type="NCBI Taxonomy" id="1817773"/>
    <lineage>
        <taxon>Bacteria</taxon>
        <taxon>Pseudomonadati</taxon>
        <taxon>Pseudomonadota</taxon>
        <taxon>Candidatus Lambdaproteobacteria</taxon>
    </lineage>
</organism>
<evidence type="ECO:0000313" key="3">
    <source>
        <dbReference type="Proteomes" id="UP000177583"/>
    </source>
</evidence>
<name>A0A1F6GRY0_9PROT</name>
<comment type="caution">
    <text evidence="2">The sequence shown here is derived from an EMBL/GenBank/DDBJ whole genome shotgun (WGS) entry which is preliminary data.</text>
</comment>